<proteinExistence type="predicted"/>
<reference evidence="2 3" key="1">
    <citation type="submission" date="2016-09" db="EMBL/GenBank/DDBJ databases">
        <authorList>
            <person name="Capua I."/>
            <person name="De Benedictis P."/>
            <person name="Joannis T."/>
            <person name="Lombin L.H."/>
            <person name="Cattoli G."/>
        </authorList>
    </citation>
    <scope>NUCLEOTIDE SEQUENCE [LARGE SCALE GENOMIC DNA]</scope>
    <source>
        <strain evidence="2 3">IMI 309357</strain>
    </source>
</reference>
<evidence type="ECO:0000313" key="3">
    <source>
        <dbReference type="Proteomes" id="UP000176998"/>
    </source>
</evidence>
<name>A0A1G4AVZ1_9PEZI</name>
<feature type="compositionally biased region" description="Basic residues" evidence="1">
    <location>
        <begin position="1"/>
        <end position="15"/>
    </location>
</feature>
<gene>
    <name evidence="2" type="ORF">CORC01_11397</name>
</gene>
<dbReference type="OrthoDB" id="4508730at2759"/>
<accession>A0A1G4AVZ1</accession>
<dbReference type="AlphaFoldDB" id="A0A1G4AVZ1"/>
<sequence>MGREQRRKKPKRQERHRQEEQQQNHQIQQRLQQLKQEARKQEQRLKQQQNQQQGKKKRWSSRSRPQFNPKNRPDWFFRHLDILEYQSADHERRVFGEDLSDIEPSKKDCTHEEDGSECECEIPVLREYTGDDKEEELFRKARWQREMYKRENKERFRKIKSAVETLLRNESREERKPLYYMSRNITSKFDLVSEEYTAPVDPDGIRTSCTIDFSDMGSFRAMKVPSLRGLTELKVGRQLTGCLSIDGAEDSDDEIRVEFESFECPQTPGVY</sequence>
<evidence type="ECO:0000256" key="1">
    <source>
        <dbReference type="SAM" id="MobiDB-lite"/>
    </source>
</evidence>
<dbReference type="Proteomes" id="UP000176998">
    <property type="component" value="Unassembled WGS sequence"/>
</dbReference>
<keyword evidence="3" id="KW-1185">Reference proteome</keyword>
<organism evidence="2 3">
    <name type="scientific">Colletotrichum orchidophilum</name>
    <dbReference type="NCBI Taxonomy" id="1209926"/>
    <lineage>
        <taxon>Eukaryota</taxon>
        <taxon>Fungi</taxon>
        <taxon>Dikarya</taxon>
        <taxon>Ascomycota</taxon>
        <taxon>Pezizomycotina</taxon>
        <taxon>Sordariomycetes</taxon>
        <taxon>Hypocreomycetidae</taxon>
        <taxon>Glomerellales</taxon>
        <taxon>Glomerellaceae</taxon>
        <taxon>Colletotrichum</taxon>
    </lineage>
</organism>
<feature type="compositionally biased region" description="Low complexity" evidence="1">
    <location>
        <begin position="23"/>
        <end position="35"/>
    </location>
</feature>
<protein>
    <submittedName>
        <fullName evidence="2">Uncharacterized protein</fullName>
    </submittedName>
</protein>
<comment type="caution">
    <text evidence="2">The sequence shown here is derived from an EMBL/GenBank/DDBJ whole genome shotgun (WGS) entry which is preliminary data.</text>
</comment>
<dbReference type="EMBL" id="MJBS01000123">
    <property type="protein sequence ID" value="OHE93329.1"/>
    <property type="molecule type" value="Genomic_DNA"/>
</dbReference>
<feature type="region of interest" description="Disordered" evidence="1">
    <location>
        <begin position="1"/>
        <end position="73"/>
    </location>
</feature>
<evidence type="ECO:0000313" key="2">
    <source>
        <dbReference type="EMBL" id="OHE93329.1"/>
    </source>
</evidence>
<dbReference type="RefSeq" id="XP_022470494.1">
    <property type="nucleotide sequence ID" value="XM_022623021.1"/>
</dbReference>
<dbReference type="GeneID" id="34564531"/>
<feature type="compositionally biased region" description="Basic and acidic residues" evidence="1">
    <location>
        <begin position="36"/>
        <end position="45"/>
    </location>
</feature>